<accession>A0AAJ1PRM5</accession>
<comment type="subunit">
    <text evidence="8">Homodimer.</text>
</comment>
<keyword evidence="4 8" id="KW-0067">ATP-binding</keyword>
<dbReference type="PANTHER" id="PTHR43766">
    <property type="entry name" value="TRYPTOPHAN--TRNA LIGASE, MITOCHONDRIAL"/>
    <property type="match status" value="1"/>
</dbReference>
<feature type="binding site" evidence="8">
    <location>
        <begin position="20"/>
        <end position="21"/>
    </location>
    <ligand>
        <name>ATP</name>
        <dbReference type="ChEBI" id="CHEBI:30616"/>
    </ligand>
</feature>
<feature type="binding site" evidence="8">
    <location>
        <begin position="153"/>
        <end position="155"/>
    </location>
    <ligand>
        <name>ATP</name>
        <dbReference type="ChEBI" id="CHEBI:30616"/>
    </ligand>
</feature>
<evidence type="ECO:0000256" key="7">
    <source>
        <dbReference type="ARBA" id="ARBA00049929"/>
    </source>
</evidence>
<evidence type="ECO:0000256" key="2">
    <source>
        <dbReference type="ARBA" id="ARBA00022598"/>
    </source>
</evidence>
<dbReference type="HAMAP" id="MF_00140_B">
    <property type="entry name" value="Trp_tRNA_synth_B"/>
    <property type="match status" value="1"/>
</dbReference>
<dbReference type="Pfam" id="PF00579">
    <property type="entry name" value="tRNA-synt_1b"/>
    <property type="match status" value="1"/>
</dbReference>
<comment type="catalytic activity">
    <reaction evidence="7 8">
        <text>tRNA(Trp) + L-tryptophan + ATP = L-tryptophyl-tRNA(Trp) + AMP + diphosphate + H(+)</text>
        <dbReference type="Rhea" id="RHEA:24080"/>
        <dbReference type="Rhea" id="RHEA-COMP:9671"/>
        <dbReference type="Rhea" id="RHEA-COMP:9705"/>
        <dbReference type="ChEBI" id="CHEBI:15378"/>
        <dbReference type="ChEBI" id="CHEBI:30616"/>
        <dbReference type="ChEBI" id="CHEBI:33019"/>
        <dbReference type="ChEBI" id="CHEBI:57912"/>
        <dbReference type="ChEBI" id="CHEBI:78442"/>
        <dbReference type="ChEBI" id="CHEBI:78535"/>
        <dbReference type="ChEBI" id="CHEBI:456215"/>
        <dbReference type="EC" id="6.1.1.2"/>
    </reaction>
</comment>
<name>A0AAJ1PRM5_9MOLU</name>
<evidence type="ECO:0000313" key="10">
    <source>
        <dbReference type="EMBL" id="MDJ1646067.1"/>
    </source>
</evidence>
<dbReference type="InterPro" id="IPR002306">
    <property type="entry name" value="Trp-tRNA-ligase"/>
</dbReference>
<feature type="short sequence motif" description="'KMSKS' region" evidence="8">
    <location>
        <begin position="201"/>
        <end position="205"/>
    </location>
</feature>
<dbReference type="NCBIfam" id="TIGR00233">
    <property type="entry name" value="trpS"/>
    <property type="match status" value="1"/>
</dbReference>
<dbReference type="GO" id="GO:0005524">
    <property type="term" value="F:ATP binding"/>
    <property type="evidence" value="ECO:0007669"/>
    <property type="project" value="UniProtKB-UniRule"/>
</dbReference>
<comment type="function">
    <text evidence="8">Catalyzes the attachment of tryptophan to tRNA(Trp).</text>
</comment>
<keyword evidence="8" id="KW-0963">Cytoplasm</keyword>
<dbReference type="PANTHER" id="PTHR43766:SF1">
    <property type="entry name" value="TRYPTOPHAN--TRNA LIGASE, MITOCHONDRIAL"/>
    <property type="match status" value="1"/>
</dbReference>
<evidence type="ECO:0000256" key="3">
    <source>
        <dbReference type="ARBA" id="ARBA00022741"/>
    </source>
</evidence>
<evidence type="ECO:0000313" key="11">
    <source>
        <dbReference type="Proteomes" id="UP001224428"/>
    </source>
</evidence>
<organism evidence="10 11">
    <name type="scientific">Mycoplasma phocimorsus</name>
    <dbReference type="NCBI Taxonomy" id="3045839"/>
    <lineage>
        <taxon>Bacteria</taxon>
        <taxon>Bacillati</taxon>
        <taxon>Mycoplasmatota</taxon>
        <taxon>Mollicutes</taxon>
        <taxon>Mycoplasmataceae</taxon>
        <taxon>Mycoplasma</taxon>
    </lineage>
</organism>
<sequence>MNNAKKLVSGITATGKLTLGNYLGAIKNFVKLQHEYDSYFFVADLHALTIEISPSELRKNRKDIFALYLACGIDPEKSTIFFQSDVSQHSELYWILTNNSTIGELSRMTQFKDKSSKIKNSNGTESVPTGLFMYPILMASDILLYNADIIPVGHDQIQHVELTRNLANRINNKYNLNLTLPNAFVSKVGAKIKSLTNPEKKMSKSDENPKSTIYLLDDPNIAYNKIMKAVTDSENKIYISNEKPGITNLLTIYASLNEITIQETENIFKEKSYFDLKQAVANDVKNLLIEIQKKYQESLKNIDKYSKIGAQKACYTAKKVMNKIYKKIGLGDKNESK</sequence>
<dbReference type="PRINTS" id="PR01039">
    <property type="entry name" value="TRNASYNTHTRP"/>
</dbReference>
<dbReference type="InterPro" id="IPR014729">
    <property type="entry name" value="Rossmann-like_a/b/a_fold"/>
</dbReference>
<comment type="subcellular location">
    <subcellularLocation>
        <location evidence="8">Cytoplasm</location>
    </subcellularLocation>
</comment>
<evidence type="ECO:0000256" key="6">
    <source>
        <dbReference type="ARBA" id="ARBA00023146"/>
    </source>
</evidence>
<evidence type="ECO:0000256" key="9">
    <source>
        <dbReference type="RuleBase" id="RU363036"/>
    </source>
</evidence>
<dbReference type="GO" id="GO:0004830">
    <property type="term" value="F:tryptophan-tRNA ligase activity"/>
    <property type="evidence" value="ECO:0007669"/>
    <property type="project" value="UniProtKB-UniRule"/>
</dbReference>
<keyword evidence="6 8" id="KW-0030">Aminoacyl-tRNA synthetase</keyword>
<proteinExistence type="inferred from homology"/>
<dbReference type="EC" id="6.1.1.2" evidence="8"/>
<feature type="binding site" evidence="8">
    <location>
        <begin position="12"/>
        <end position="14"/>
    </location>
    <ligand>
        <name>ATP</name>
        <dbReference type="ChEBI" id="CHEBI:30616"/>
    </ligand>
</feature>
<dbReference type="RefSeq" id="WP_283827434.1">
    <property type="nucleotide sequence ID" value="NZ_JASDDP010000025.1"/>
</dbReference>
<comment type="similarity">
    <text evidence="1 8 9">Belongs to the class-I aminoacyl-tRNA synthetase family.</text>
</comment>
<protein>
    <recommendedName>
        <fullName evidence="8">Tryptophan--tRNA ligase</fullName>
        <ecNumber evidence="8">6.1.1.2</ecNumber>
    </recommendedName>
    <alternativeName>
        <fullName evidence="8">Tryptophanyl-tRNA synthetase</fullName>
        <shortName evidence="8">TrpRS</shortName>
    </alternativeName>
</protein>
<dbReference type="EMBL" id="JASDDP010000025">
    <property type="protein sequence ID" value="MDJ1646067.1"/>
    <property type="molecule type" value="Genomic_DNA"/>
</dbReference>
<gene>
    <name evidence="8 10" type="primary">trpS</name>
    <name evidence="10" type="ORF">QLQ80_03185</name>
</gene>
<feature type="binding site" evidence="8">
    <location>
        <position position="192"/>
    </location>
    <ligand>
        <name>ATP</name>
        <dbReference type="ChEBI" id="CHEBI:30616"/>
    </ligand>
</feature>
<evidence type="ECO:0000256" key="5">
    <source>
        <dbReference type="ARBA" id="ARBA00022917"/>
    </source>
</evidence>
<feature type="binding site" evidence="8">
    <location>
        <position position="141"/>
    </location>
    <ligand>
        <name>L-tryptophan</name>
        <dbReference type="ChEBI" id="CHEBI:57912"/>
    </ligand>
</feature>
<dbReference type="Gene3D" id="3.40.50.620">
    <property type="entry name" value="HUPs"/>
    <property type="match status" value="1"/>
</dbReference>
<comment type="caution">
    <text evidence="10">The sequence shown here is derived from an EMBL/GenBank/DDBJ whole genome shotgun (WGS) entry which is preliminary data.</text>
</comment>
<dbReference type="Proteomes" id="UP001224428">
    <property type="component" value="Unassembled WGS sequence"/>
</dbReference>
<keyword evidence="11" id="KW-1185">Reference proteome</keyword>
<dbReference type="InterPro" id="IPR002305">
    <property type="entry name" value="aa-tRNA-synth_Ic"/>
</dbReference>
<dbReference type="InterPro" id="IPR024109">
    <property type="entry name" value="Trp-tRNA-ligase_bac-type"/>
</dbReference>
<dbReference type="Gene3D" id="1.10.240.10">
    <property type="entry name" value="Tyrosyl-Transfer RNA Synthetase"/>
    <property type="match status" value="1"/>
</dbReference>
<evidence type="ECO:0000256" key="1">
    <source>
        <dbReference type="ARBA" id="ARBA00005594"/>
    </source>
</evidence>
<feature type="short sequence motif" description="'HIGH' region" evidence="8">
    <location>
        <begin position="13"/>
        <end position="21"/>
    </location>
</feature>
<evidence type="ECO:0000256" key="8">
    <source>
        <dbReference type="HAMAP-Rule" id="MF_00140"/>
    </source>
</evidence>
<dbReference type="SUPFAM" id="SSF52374">
    <property type="entry name" value="Nucleotidylyl transferase"/>
    <property type="match status" value="1"/>
</dbReference>
<reference evidence="10" key="1">
    <citation type="submission" date="2023-05" db="EMBL/GenBank/DDBJ databases">
        <title>Mycoplasma phocimorsus sp. nov., isolated from Scandinavian patients with seal finger or septic arthritis after contact with seals.</title>
        <authorList>
            <person name="Skafte-Holm A."/>
            <person name="Pedersen T.R."/>
            <person name="Froelund M."/>
            <person name="Stegger M."/>
            <person name="Qvortrup K."/>
            <person name="Michaels D.L."/>
            <person name="Brown D.R."/>
            <person name="Jensen J.S."/>
        </authorList>
    </citation>
    <scope>NUCLEOTIDE SEQUENCE</scope>
    <source>
        <strain evidence="10">M5725</strain>
    </source>
</reference>
<dbReference type="GO" id="GO:0005829">
    <property type="term" value="C:cytosol"/>
    <property type="evidence" value="ECO:0007669"/>
    <property type="project" value="TreeGrafter"/>
</dbReference>
<keyword evidence="3 8" id="KW-0547">Nucleotide-binding</keyword>
<dbReference type="GO" id="GO:0006436">
    <property type="term" value="P:tryptophanyl-tRNA aminoacylation"/>
    <property type="evidence" value="ECO:0007669"/>
    <property type="project" value="UniProtKB-UniRule"/>
</dbReference>
<keyword evidence="5 8" id="KW-0648">Protein biosynthesis</keyword>
<dbReference type="CDD" id="cd00806">
    <property type="entry name" value="TrpRS_core"/>
    <property type="match status" value="1"/>
</dbReference>
<dbReference type="AlphaFoldDB" id="A0AAJ1PRM5"/>
<feature type="binding site" evidence="8">
    <location>
        <begin position="201"/>
        <end position="205"/>
    </location>
    <ligand>
        <name>ATP</name>
        <dbReference type="ChEBI" id="CHEBI:30616"/>
    </ligand>
</feature>
<evidence type="ECO:0000256" key="4">
    <source>
        <dbReference type="ARBA" id="ARBA00022840"/>
    </source>
</evidence>
<keyword evidence="2 8" id="KW-0436">Ligase</keyword>
<dbReference type="InterPro" id="IPR050203">
    <property type="entry name" value="Trp-tRNA_synthetase"/>
</dbReference>